<proteinExistence type="predicted"/>
<reference evidence="2" key="1">
    <citation type="submission" date="2022-11" db="UniProtKB">
        <authorList>
            <consortium name="WormBaseParasite"/>
        </authorList>
    </citation>
    <scope>IDENTIFICATION</scope>
</reference>
<dbReference type="WBParaSite" id="JU765_v2.g13248.t1">
    <property type="protein sequence ID" value="JU765_v2.g13248.t1"/>
    <property type="gene ID" value="JU765_v2.g13248"/>
</dbReference>
<evidence type="ECO:0000313" key="1">
    <source>
        <dbReference type="Proteomes" id="UP000887576"/>
    </source>
</evidence>
<name>A0AC34Q685_9BILA</name>
<protein>
    <submittedName>
        <fullName evidence="2">Structural maintenance of chromosomes protein</fullName>
    </submittedName>
</protein>
<sequence>MGYLHSLEIENFKSYQGKHLIGPFRRFSSIVGPNGSGKSNLMDAICFVLGEKTQNLRVRKLGDLIYGAPVGKPIANKCFVKMKFINDDNSATIFARMVTTGGSEYRINDSVVTPAQYHERLEEINIFIKAKNFLVYQGTVESYAMKTPKERTQLFEELSRSGELANEYNKLKQEMIKAEEDAQFNMNKRRGIVQEKREAKIEKDEAERYQNLRDDLANKNIQLYLVQLFSAEQSRQKAKEELQLVKNDLEDDRKVRNERDAVVGKMQKEHKLHVKELKKLEAKVEDMEKKIDDFKPQCSQNKQEFTHLEQKLATAKKSHKAVIDAAVKQEESLKALEERRKEILNQKQSCEANINAQSQQMELNLDAAQVSEYNRLKSIAESQSIKLTTDLESLGQEKEFALNSIQHEKHRIKTLEDKLAQKTAELERQKQALANALEFQKNHSEILTTETVALKKLEVEVKESKQELERLTLELQDLNDQISDAHGDSMESERTRRRNEAVENLKKMFPEKVFGRLVELCSPSQKKYQLAVTKVLGGNMMAVIVDSDDTAEECIGYLKEQRYPAERFLPLSTLEVGPIIERIREMAESVKGKLLYDVIHCPQSNIKKAVQFACNNAVVCDTTDQAKELASGRDNIRCKAVAIDGTLFHLSGVISGGASELKQRAKKWDEQGMKKLKDRRKELQEQCSALHRNRKRELDVEMKRNQISQLENRIRGNQAEQQRLQSVIIPRLEAEVQSLKGELELILPKIEQKTEELSDIEQRIANKEREKEQVTDKVFASFCQQIGVKHIRQYENRELRFHQEKQRELQAFDVELDKLKYEIEFLKSENRRDKEKAEAEKIKSLEKNLKSLKEKIEKQAVMLKQYEHELKVLQKDADAKRSEVSNAEEAVLLAKKNLQESEKKLQKNERTAKLHEQNEQKRAHKRFSLLYECKFSGIELPLIQGNLEDLRAEDESEETENGESQATQGSKVSLIQAETIVVDYSQLKFPEKKLKDENEVNKIVEKLKKEVTDATANLAKIAAPNLRASERMEQVREKEAETTEECENARKKARKARTAFEKVKNQRYKLFTEFFDPVASVIDIIYKQLSRNPAAQAFIGAENQEEPYLDGISYNCVAPGKRFRPMDNLSGGEKTIAALALLFAIHSRNPSPFFVLDEIDAALDNTNISKVVHYISERAQEDMQLIVISLKEEFYNKAEALVGIYPKPASITTSGVLIFDLANFKANLHESNAD</sequence>
<organism evidence="1 2">
    <name type="scientific">Panagrolaimus sp. JU765</name>
    <dbReference type="NCBI Taxonomy" id="591449"/>
    <lineage>
        <taxon>Eukaryota</taxon>
        <taxon>Metazoa</taxon>
        <taxon>Ecdysozoa</taxon>
        <taxon>Nematoda</taxon>
        <taxon>Chromadorea</taxon>
        <taxon>Rhabditida</taxon>
        <taxon>Tylenchina</taxon>
        <taxon>Panagrolaimomorpha</taxon>
        <taxon>Panagrolaimoidea</taxon>
        <taxon>Panagrolaimidae</taxon>
        <taxon>Panagrolaimus</taxon>
    </lineage>
</organism>
<dbReference type="Proteomes" id="UP000887576">
    <property type="component" value="Unplaced"/>
</dbReference>
<accession>A0AC34Q685</accession>
<evidence type="ECO:0000313" key="2">
    <source>
        <dbReference type="WBParaSite" id="JU765_v2.g13248.t1"/>
    </source>
</evidence>